<evidence type="ECO:0000256" key="7">
    <source>
        <dbReference type="ARBA" id="ARBA00010691"/>
    </source>
</evidence>
<dbReference type="Pfam" id="PF00005">
    <property type="entry name" value="ABC_tran"/>
    <property type="match status" value="2"/>
</dbReference>
<dbReference type="PROSITE" id="PS00211">
    <property type="entry name" value="ABC_TRANSPORTER_1"/>
    <property type="match status" value="2"/>
</dbReference>
<feature type="transmembrane region" description="Helical" evidence="26">
    <location>
        <begin position="1291"/>
        <end position="1312"/>
    </location>
</feature>
<dbReference type="InterPro" id="IPR036640">
    <property type="entry name" value="ABC1_TM_sf"/>
</dbReference>
<dbReference type="SUPFAM" id="SSF90123">
    <property type="entry name" value="ABC transporter transmembrane region"/>
    <property type="match status" value="2"/>
</dbReference>
<evidence type="ECO:0000256" key="3">
    <source>
        <dbReference type="ARBA" id="ARBA00004128"/>
    </source>
</evidence>
<dbReference type="CDD" id="cd03250">
    <property type="entry name" value="ABCC_MRP_domain1"/>
    <property type="match status" value="1"/>
</dbReference>
<dbReference type="InterPro" id="IPR032458">
    <property type="entry name" value="Histone_H2A_CS"/>
</dbReference>
<dbReference type="Pfam" id="PF00664">
    <property type="entry name" value="ABC_membrane"/>
    <property type="match status" value="2"/>
</dbReference>
<feature type="transmembrane region" description="Helical" evidence="26">
    <location>
        <begin position="444"/>
        <end position="462"/>
    </location>
</feature>
<dbReference type="PROSITE" id="PS00046">
    <property type="entry name" value="HISTONE_H2A"/>
    <property type="match status" value="1"/>
</dbReference>
<feature type="transmembrane region" description="Helical" evidence="26">
    <location>
        <begin position="1110"/>
        <end position="1132"/>
    </location>
</feature>
<evidence type="ECO:0000256" key="1">
    <source>
        <dbReference type="ARBA" id="ARBA00002001"/>
    </source>
</evidence>
<dbReference type="GO" id="GO:0005886">
    <property type="term" value="C:plasma membrane"/>
    <property type="evidence" value="ECO:0007669"/>
    <property type="project" value="UniProtKB-SubCell"/>
</dbReference>
<feature type="domain" description="SH3" evidence="27">
    <location>
        <begin position="158"/>
        <end position="235"/>
    </location>
</feature>
<evidence type="ECO:0000259" key="27">
    <source>
        <dbReference type="PROSITE" id="PS50002"/>
    </source>
</evidence>
<evidence type="ECO:0000256" key="19">
    <source>
        <dbReference type="ARBA" id="ARBA00023136"/>
    </source>
</evidence>
<evidence type="ECO:0000256" key="4">
    <source>
        <dbReference type="ARBA" id="ARBA00004286"/>
    </source>
</evidence>
<dbReference type="GO" id="GO:0005774">
    <property type="term" value="C:vacuolar membrane"/>
    <property type="evidence" value="ECO:0007669"/>
    <property type="project" value="UniProtKB-SubCell"/>
</dbReference>
<evidence type="ECO:0000259" key="28">
    <source>
        <dbReference type="PROSITE" id="PS50893"/>
    </source>
</evidence>
<dbReference type="InterPro" id="IPR001452">
    <property type="entry name" value="SH3_domain"/>
</dbReference>
<evidence type="ECO:0000256" key="21">
    <source>
        <dbReference type="ARBA" id="ARBA00023269"/>
    </source>
</evidence>
<evidence type="ECO:0000256" key="12">
    <source>
        <dbReference type="ARBA" id="ARBA00022554"/>
    </source>
</evidence>
<evidence type="ECO:0000256" key="11">
    <source>
        <dbReference type="ARBA" id="ARBA00022475"/>
    </source>
</evidence>
<dbReference type="CDD" id="cd18595">
    <property type="entry name" value="ABC_6TM_MRP1_2_3_6_D1_like"/>
    <property type="match status" value="1"/>
</dbReference>
<keyword evidence="11" id="KW-1003">Cell membrane</keyword>
<dbReference type="SMART" id="SM00382">
    <property type="entry name" value="AAA"/>
    <property type="match status" value="2"/>
</dbReference>
<reference evidence="30 31" key="1">
    <citation type="submission" date="2022-05" db="EMBL/GenBank/DDBJ databases">
        <authorList>
            <consortium name="Genoscope - CEA"/>
            <person name="William W."/>
        </authorList>
    </citation>
    <scope>NUCLEOTIDE SEQUENCE [LARGE SCALE GENOMIC DNA]</scope>
</reference>
<keyword evidence="16" id="KW-0067">ATP-binding</keyword>
<dbReference type="CDD" id="cd00074">
    <property type="entry name" value="HFD_H2A"/>
    <property type="match status" value="1"/>
</dbReference>
<dbReference type="GO" id="GO:0000786">
    <property type="term" value="C:nucleosome"/>
    <property type="evidence" value="ECO:0007669"/>
    <property type="project" value="UniProtKB-KW"/>
</dbReference>
<dbReference type="SUPFAM" id="SSF52540">
    <property type="entry name" value="P-loop containing nucleoside triphosphate hydrolases"/>
    <property type="match status" value="2"/>
</dbReference>
<dbReference type="Gene3D" id="1.20.1560.10">
    <property type="entry name" value="ABC transporter type 1, transmembrane domain"/>
    <property type="match status" value="2"/>
</dbReference>
<dbReference type="Gene3D" id="2.30.30.40">
    <property type="entry name" value="SH3 Domains"/>
    <property type="match status" value="1"/>
</dbReference>
<dbReference type="PANTHER" id="PTHR24223">
    <property type="entry name" value="ATP-BINDING CASSETTE SUB-FAMILY C"/>
    <property type="match status" value="1"/>
</dbReference>
<dbReference type="Gene3D" id="1.10.20.10">
    <property type="entry name" value="Histone, subunit A"/>
    <property type="match status" value="1"/>
</dbReference>
<dbReference type="InterPro" id="IPR007125">
    <property type="entry name" value="H2A/H2B/H3"/>
</dbReference>
<feature type="region of interest" description="Disordered" evidence="25">
    <location>
        <begin position="1"/>
        <end position="20"/>
    </location>
</feature>
<comment type="function">
    <text evidence="1">Core component of nucleosome. Nucleosomes wrap and compact DNA into chromatin, limiting DNA accessibility to the cellular machineries which require DNA as a template. Histones thereby play a central role in transcription regulation, DNA repair, DNA replication and chromosomal stability. DNA accessibility is regulated via a complex set of post-translational modifications of histones, also called histone code, and nucleosome remodeling.</text>
</comment>
<evidence type="ECO:0000313" key="31">
    <source>
        <dbReference type="Proteomes" id="UP001159428"/>
    </source>
</evidence>
<comment type="similarity">
    <text evidence="6">Belongs to the ABC transporter superfamily. ABCC family. Conjugate transporter (TC 3.A.1.208) subfamily.</text>
</comment>
<evidence type="ECO:0000256" key="2">
    <source>
        <dbReference type="ARBA" id="ARBA00004123"/>
    </source>
</evidence>
<comment type="caution">
    <text evidence="30">The sequence shown here is derived from an EMBL/GenBank/DDBJ whole genome shotgun (WGS) entry which is preliminary data.</text>
</comment>
<keyword evidence="17 26" id="KW-1133">Transmembrane helix</keyword>
<dbReference type="InterPro" id="IPR003593">
    <property type="entry name" value="AAA+_ATPase"/>
</dbReference>
<keyword evidence="19 26" id="KW-0472">Membrane</keyword>
<feature type="transmembrane region" description="Helical" evidence="26">
    <location>
        <begin position="546"/>
        <end position="564"/>
    </location>
</feature>
<organism evidence="30 31">
    <name type="scientific">Pocillopora meandrina</name>
    <dbReference type="NCBI Taxonomy" id="46732"/>
    <lineage>
        <taxon>Eukaryota</taxon>
        <taxon>Metazoa</taxon>
        <taxon>Cnidaria</taxon>
        <taxon>Anthozoa</taxon>
        <taxon>Hexacorallia</taxon>
        <taxon>Scleractinia</taxon>
        <taxon>Astrocoeniina</taxon>
        <taxon>Pocilloporidae</taxon>
        <taxon>Pocillopora</taxon>
    </lineage>
</organism>
<evidence type="ECO:0000256" key="26">
    <source>
        <dbReference type="SAM" id="Phobius"/>
    </source>
</evidence>
<dbReference type="InterPro" id="IPR003439">
    <property type="entry name" value="ABC_transporter-like_ATP-bd"/>
</dbReference>
<dbReference type="EC" id="7.6.2.3" evidence="22"/>
<dbReference type="Proteomes" id="UP001159428">
    <property type="component" value="Unassembled WGS sequence"/>
</dbReference>
<dbReference type="PRINTS" id="PR00620">
    <property type="entry name" value="HISTONEH2A"/>
</dbReference>
<comment type="similarity">
    <text evidence="7">Belongs to the histone H2A family.</text>
</comment>
<sequence>MSGRGKGAKAGKSTSKTRSARAGLQFPVGRIHRFLRKGNYAERIGAGAPVYLAAVLEYLTAEVLELAGNAARDNKKSRIIPRHLLLAKLETIFVVVYNSAMVHSCFQRSKHFQAYTSFIHRFRPLLLTHTLRRSPICTQPPSLNVRTELNVTMEKGTKKDLLVIAVTAHDPNQDDDLNAQEAVDTAPDVSVQLSVKRKEKFEVLGRNVGWWLYVRRVDNEEKGYIPSTCVVPLKDDLTHEEEEELSHNVELTADLINPEVDLKFFPAAPVDKDVTNRGVCPEKNANIFSKLTFWWLNGLIYQGFKRPLVNDDLWALSKRNKSVNIVPKFMEKWAKEEKRCAIGKRCPLEEQQEQEKAKLNEENDETKVEFVPKNDEEQSKDKKTDKKRPSLIRAMVYQFGPQFLIGMILKLIYDVIQFIQPQLVNLLVSYVADKTIPSNEKWKGYIYAFSMFLVSAVMSLIIHQYWQIVFVLGMRIRTAIIGMVYAKALALNSKARMESTAGEMVNLMSVDAQRLMDLVTYLNVLWSSPLVIVIAMYFLFDVMGPSTLAGVGVLILLVPFNLVVTKIARKLQVKQMEAKDSRIKIINEIIAGVKVLKLYAWEKSFMSKVFNIRKKELKQLKNAAYLNATFAFTFTCAPFMVALATFAIYVLTGNELTANKAFVALSLFNILRYPITMFPNVIISTIQGKVSVDRLTHFLNLEELDTTNVEKTMPEHISSQAIHVEEGSFGWDKEETPFLSNININIPSGSLVAVVGHVGCGKTTLLSALLGETEKLSGKVYVKGSVAYVPQQAWIQNATLRDNILFGRSFDPKRYCKTISTCALRTDLDILPGGDMTEIGEKGINLSGGQKQRISLARSVYFDADVYLLDDPLSAVDSHVGKHIFDKVIGPRGKLRKKTRVFVTHGVGFLPQVDQIIVLQDGRISEVGTYSELLANEGAFSEFLKTFAAEQNVEEDVAETQPRTEPTIKEEAEGVDEIDVRFQRSDSRLERQDSRLERMDSQMEGPVFRRKRADSVSVVTVDTADLDCTFTRPDEDVEDRIIEEEKSATGRVKFAVFWAYAKSVKVYLAFSILLFVVLAEASSVSSGIWLARWSSSNVTSDKERDMYLGVYGGLGFLQAASTLISSLCLAVGSKIASRNLHHTLLENVLHSPMSFFETTPLGRIVNRFSKDISTIDDKVPMTLIMFLRTFCGVLGTIAAISFATPIFLVVILPLGFVYIFIQRIYVATSRQLKRIESVTRSPIFNNFFESINGASTIRAFAQQQRLIRENYHRVDENHVAYYPGTTANRWLALRLEFLGNLIILFAGLFAVISRDSIESGLVGLSITYALQITNTLNWMVRMSSELETNIVSVERVKEYSEAPTEAEWIIPDNRPPDNWPDAGNIVIEDFDLKYREGLPLVLKQINCDIQPGEKIGIVGRTGAGKSTLTLALFRILERAGGRILIDGVDISKIGLQDLRSRLTIIPQDPVLFSGTLRLNLDPFDRHKDEELWKILELSHLKNFVSGLEEGLLYPVSEEGSNLSVGQRQLVCLARALLRKSKVLVLDEATAAVDLETDELIQQTIRREFADRTVFTIAHRLNTIMDYTRIMVLDKGFVVEFDSPENLLNQRGVFYSMAQDAGLA</sequence>
<dbReference type="PROSITE" id="PS50002">
    <property type="entry name" value="SH3"/>
    <property type="match status" value="1"/>
</dbReference>
<evidence type="ECO:0000259" key="29">
    <source>
        <dbReference type="PROSITE" id="PS50929"/>
    </source>
</evidence>
<keyword evidence="10" id="KW-0158">Chromosome</keyword>
<dbReference type="InterPro" id="IPR009072">
    <property type="entry name" value="Histone-fold"/>
</dbReference>
<feature type="transmembrane region" description="Helical" evidence="26">
    <location>
        <begin position="623"/>
        <end position="649"/>
    </location>
</feature>
<dbReference type="EMBL" id="CALNXJ010000017">
    <property type="protein sequence ID" value="CAH3120271.1"/>
    <property type="molecule type" value="Genomic_DNA"/>
</dbReference>
<dbReference type="PANTHER" id="PTHR24223:SF443">
    <property type="entry name" value="MULTIDRUG-RESISTANCE LIKE PROTEIN 1, ISOFORM I"/>
    <property type="match status" value="1"/>
</dbReference>
<dbReference type="GO" id="GO:0005634">
    <property type="term" value="C:nucleus"/>
    <property type="evidence" value="ECO:0007669"/>
    <property type="project" value="UniProtKB-SubCell"/>
</dbReference>
<dbReference type="PROSITE" id="PS50929">
    <property type="entry name" value="ABC_TM1F"/>
    <property type="match status" value="2"/>
</dbReference>
<keyword evidence="31" id="KW-1185">Reference proteome</keyword>
<evidence type="ECO:0000256" key="8">
    <source>
        <dbReference type="ARBA" id="ARBA00022443"/>
    </source>
</evidence>
<feature type="domain" description="ABC transporter" evidence="28">
    <location>
        <begin position="722"/>
        <end position="946"/>
    </location>
</feature>
<evidence type="ECO:0000256" key="20">
    <source>
        <dbReference type="ARBA" id="ARBA00023242"/>
    </source>
</evidence>
<dbReference type="CDD" id="cd18603">
    <property type="entry name" value="ABC_6TM_MRP1_2_3_6_D2_like"/>
    <property type="match status" value="1"/>
</dbReference>
<dbReference type="InterPro" id="IPR005292">
    <property type="entry name" value="MRP"/>
</dbReference>
<dbReference type="GO" id="GO:0005524">
    <property type="term" value="F:ATP binding"/>
    <property type="evidence" value="ECO:0007669"/>
    <property type="project" value="UniProtKB-KW"/>
</dbReference>
<keyword evidence="15" id="KW-0547">Nucleotide-binding</keyword>
<feature type="domain" description="ABC transmembrane type-1" evidence="29">
    <location>
        <begin position="1072"/>
        <end position="1348"/>
    </location>
</feature>
<keyword evidence="13 26" id="KW-0812">Transmembrane</keyword>
<dbReference type="NCBIfam" id="TIGR00957">
    <property type="entry name" value="MRP_assoc_pro"/>
    <property type="match status" value="1"/>
</dbReference>
<keyword evidence="18" id="KW-0238">DNA-binding</keyword>
<dbReference type="InterPro" id="IPR002119">
    <property type="entry name" value="Histone_H2A"/>
</dbReference>
<feature type="transmembrane region" description="Helical" evidence="26">
    <location>
        <begin position="1179"/>
        <end position="1200"/>
    </location>
</feature>
<evidence type="ECO:0000256" key="14">
    <source>
        <dbReference type="ARBA" id="ARBA00022737"/>
    </source>
</evidence>
<name>A0AAU9WNP5_9CNID</name>
<gene>
    <name evidence="30" type="ORF">PMEA_00008168</name>
</gene>
<evidence type="ECO:0000256" key="25">
    <source>
        <dbReference type="SAM" id="MobiDB-lite"/>
    </source>
</evidence>
<keyword evidence="21" id="KW-0544">Nucleosome core</keyword>
<dbReference type="GO" id="GO:0015431">
    <property type="term" value="F:ABC-type glutathione S-conjugate transporter activity"/>
    <property type="evidence" value="ECO:0007669"/>
    <property type="project" value="UniProtKB-EC"/>
</dbReference>
<keyword evidence="14" id="KW-0677">Repeat</keyword>
<feature type="transmembrane region" description="Helical" evidence="26">
    <location>
        <begin position="1206"/>
        <end position="1226"/>
    </location>
</feature>
<dbReference type="InterPro" id="IPR017871">
    <property type="entry name" value="ABC_transporter-like_CS"/>
</dbReference>
<dbReference type="SMART" id="SM00326">
    <property type="entry name" value="SH3"/>
    <property type="match status" value="1"/>
</dbReference>
<dbReference type="InterPro" id="IPR036028">
    <property type="entry name" value="SH3-like_dom_sf"/>
</dbReference>
<feature type="domain" description="ABC transporter" evidence="28">
    <location>
        <begin position="1387"/>
        <end position="1619"/>
    </location>
</feature>
<dbReference type="SMART" id="SM00414">
    <property type="entry name" value="H2A"/>
    <property type="match status" value="1"/>
</dbReference>
<dbReference type="Gene3D" id="3.40.50.300">
    <property type="entry name" value="P-loop containing nucleotide triphosphate hydrolases"/>
    <property type="match status" value="2"/>
</dbReference>
<dbReference type="SUPFAM" id="SSF47113">
    <property type="entry name" value="Histone-fold"/>
    <property type="match status" value="1"/>
</dbReference>
<evidence type="ECO:0000256" key="18">
    <source>
        <dbReference type="ARBA" id="ARBA00023125"/>
    </source>
</evidence>
<feature type="transmembrane region" description="Helical" evidence="26">
    <location>
        <begin position="661"/>
        <end position="683"/>
    </location>
</feature>
<dbReference type="GO" id="GO:0016887">
    <property type="term" value="F:ATP hydrolysis activity"/>
    <property type="evidence" value="ECO:0007669"/>
    <property type="project" value="InterPro"/>
</dbReference>
<evidence type="ECO:0000256" key="9">
    <source>
        <dbReference type="ARBA" id="ARBA00022448"/>
    </source>
</evidence>
<feature type="region of interest" description="Disordered" evidence="25">
    <location>
        <begin position="353"/>
        <end position="386"/>
    </location>
</feature>
<keyword evidence="20" id="KW-0539">Nucleus</keyword>
<dbReference type="FunFam" id="3.40.50.300:FF:000293">
    <property type="entry name" value="ATP binding cassette subfamily C member 1"/>
    <property type="match status" value="1"/>
</dbReference>
<dbReference type="FunFam" id="1.20.1560.10:FF:000020">
    <property type="entry name" value="ABC metal ion transporter"/>
    <property type="match status" value="1"/>
</dbReference>
<evidence type="ECO:0000256" key="5">
    <source>
        <dbReference type="ARBA" id="ARBA00004651"/>
    </source>
</evidence>
<keyword evidence="12" id="KW-0926">Vacuole</keyword>
<comment type="catalytic activity">
    <reaction evidence="23">
        <text>leukotriene C4(in) + ATP + H2O = leukotriene C4(out) + ADP + phosphate + H(+)</text>
        <dbReference type="Rhea" id="RHEA:38963"/>
        <dbReference type="ChEBI" id="CHEBI:15377"/>
        <dbReference type="ChEBI" id="CHEBI:15378"/>
        <dbReference type="ChEBI" id="CHEBI:30616"/>
        <dbReference type="ChEBI" id="CHEBI:43474"/>
        <dbReference type="ChEBI" id="CHEBI:57973"/>
        <dbReference type="ChEBI" id="CHEBI:456216"/>
    </reaction>
    <physiologicalReaction direction="left-to-right" evidence="23">
        <dbReference type="Rhea" id="RHEA:38964"/>
    </physiologicalReaction>
</comment>
<dbReference type="GO" id="GO:0003677">
    <property type="term" value="F:DNA binding"/>
    <property type="evidence" value="ECO:0007669"/>
    <property type="project" value="UniProtKB-KW"/>
</dbReference>
<feature type="transmembrane region" description="Helical" evidence="26">
    <location>
        <begin position="1066"/>
        <end position="1090"/>
    </location>
</feature>
<evidence type="ECO:0000256" key="13">
    <source>
        <dbReference type="ARBA" id="ARBA00022692"/>
    </source>
</evidence>
<dbReference type="FunFam" id="3.40.50.300:FF:000074">
    <property type="entry name" value="Multidrug resistance-associated protein 5 isoform 1"/>
    <property type="match status" value="1"/>
</dbReference>
<evidence type="ECO:0000256" key="15">
    <source>
        <dbReference type="ARBA" id="ARBA00022741"/>
    </source>
</evidence>
<dbReference type="FunFam" id="1.20.1560.10:FF:000001">
    <property type="entry name" value="ATP-binding cassette subfamily C member 1"/>
    <property type="match status" value="1"/>
</dbReference>
<protein>
    <recommendedName>
        <fullName evidence="22">ABC-type glutathione-S-conjugate transporter</fullName>
        <ecNumber evidence="22">7.6.2.3</ecNumber>
    </recommendedName>
</protein>
<dbReference type="CDD" id="cd03244">
    <property type="entry name" value="ABCC_MRP_domain2"/>
    <property type="match status" value="1"/>
</dbReference>
<evidence type="ECO:0000256" key="17">
    <source>
        <dbReference type="ARBA" id="ARBA00022989"/>
    </source>
</evidence>
<evidence type="ECO:0000256" key="6">
    <source>
        <dbReference type="ARBA" id="ARBA00009726"/>
    </source>
</evidence>
<dbReference type="SUPFAM" id="SSF50044">
    <property type="entry name" value="SH3-domain"/>
    <property type="match status" value="1"/>
</dbReference>
<accession>A0AAU9WNP5</accession>
<evidence type="ECO:0000313" key="30">
    <source>
        <dbReference type="EMBL" id="CAH3120271.1"/>
    </source>
</evidence>
<dbReference type="PROSITE" id="PS50893">
    <property type="entry name" value="ABC_TRANSPORTER_2"/>
    <property type="match status" value="2"/>
</dbReference>
<evidence type="ECO:0000256" key="23">
    <source>
        <dbReference type="ARBA" id="ARBA00047523"/>
    </source>
</evidence>
<evidence type="ECO:0000256" key="10">
    <source>
        <dbReference type="ARBA" id="ARBA00022454"/>
    </source>
</evidence>
<proteinExistence type="inferred from homology"/>
<feature type="transmembrane region" description="Helical" evidence="26">
    <location>
        <begin position="518"/>
        <end position="540"/>
    </location>
</feature>
<dbReference type="InterPro" id="IPR011527">
    <property type="entry name" value="ABC1_TM_dom"/>
</dbReference>
<dbReference type="InterPro" id="IPR050173">
    <property type="entry name" value="ABC_transporter_C-like"/>
</dbReference>
<dbReference type="GO" id="GO:0030527">
    <property type="term" value="F:structural constituent of chromatin"/>
    <property type="evidence" value="ECO:0007669"/>
    <property type="project" value="InterPro"/>
</dbReference>
<evidence type="ECO:0000256" key="24">
    <source>
        <dbReference type="PROSITE-ProRule" id="PRU00192"/>
    </source>
</evidence>
<keyword evidence="9" id="KW-0813">Transport</keyword>
<keyword evidence="8 24" id="KW-0728">SH3 domain</keyword>
<dbReference type="FunFam" id="1.10.20.10:FF:000103">
    <property type="entry name" value="Histone H2A type 1"/>
    <property type="match status" value="1"/>
</dbReference>
<comment type="subcellular location">
    <subcellularLocation>
        <location evidence="5">Cell membrane</location>
        <topology evidence="5">Multi-pass membrane protein</topology>
    </subcellularLocation>
    <subcellularLocation>
        <location evidence="4">Chromosome</location>
    </subcellularLocation>
    <subcellularLocation>
        <location evidence="2">Nucleus</location>
    </subcellularLocation>
    <subcellularLocation>
        <location evidence="3">Vacuole membrane</location>
        <topology evidence="3">Multi-pass membrane protein</topology>
    </subcellularLocation>
</comment>
<feature type="domain" description="ABC transmembrane type-1" evidence="29">
    <location>
        <begin position="404"/>
        <end position="687"/>
    </location>
</feature>
<evidence type="ECO:0000256" key="16">
    <source>
        <dbReference type="ARBA" id="ARBA00022840"/>
    </source>
</evidence>
<dbReference type="GO" id="GO:0046982">
    <property type="term" value="F:protein heterodimerization activity"/>
    <property type="evidence" value="ECO:0007669"/>
    <property type="project" value="InterPro"/>
</dbReference>
<dbReference type="Pfam" id="PF00125">
    <property type="entry name" value="Histone"/>
    <property type="match status" value="1"/>
</dbReference>
<dbReference type="GO" id="GO:0000323">
    <property type="term" value="C:lytic vacuole"/>
    <property type="evidence" value="ECO:0007669"/>
    <property type="project" value="UniProtKB-ARBA"/>
</dbReference>
<evidence type="ECO:0000256" key="22">
    <source>
        <dbReference type="ARBA" id="ARBA00024220"/>
    </source>
</evidence>
<dbReference type="InterPro" id="IPR027417">
    <property type="entry name" value="P-loop_NTPase"/>
</dbReference>